<proteinExistence type="predicted"/>
<protein>
    <submittedName>
        <fullName evidence="1">Uncharacterized protein</fullName>
    </submittedName>
</protein>
<evidence type="ECO:0000313" key="1">
    <source>
        <dbReference type="EMBL" id="TCK64945.1"/>
    </source>
</evidence>
<dbReference type="EMBL" id="SMGJ01000012">
    <property type="protein sequence ID" value="TCK64945.1"/>
    <property type="molecule type" value="Genomic_DNA"/>
</dbReference>
<dbReference type="Proteomes" id="UP000295496">
    <property type="component" value="Unassembled WGS sequence"/>
</dbReference>
<name>A0A4R1KJK4_9PAST</name>
<evidence type="ECO:0000313" key="2">
    <source>
        <dbReference type="Proteomes" id="UP000295496"/>
    </source>
</evidence>
<sequence>MKISTLSLFDTAELKGKPLALMNTQTLLSEIQILKDEFPLSFANTESKPSLASFRKGYVDLINLLPAVLVPKTIDHSQNLFGFSSGFLSVLHYKLDELTKALVKLDETQLLLPISCQDRIAFLLRFDRVPIVEISAVQFCKI</sequence>
<comment type="caution">
    <text evidence="1">The sequence shown here is derived from an EMBL/GenBank/DDBJ whole genome shotgun (WGS) entry which is preliminary data.</text>
</comment>
<accession>A0A4R1KJK4</accession>
<keyword evidence="2" id="KW-1185">Reference proteome</keyword>
<gene>
    <name evidence="1" type="ORF">EV692_2430</name>
</gene>
<dbReference type="AlphaFoldDB" id="A0A4R1KJK4"/>
<reference evidence="1 2" key="1">
    <citation type="submission" date="2019-03" db="EMBL/GenBank/DDBJ databases">
        <title>Genomic Encyclopedia of Type Strains, Phase IV (KMG-IV): sequencing the most valuable type-strain genomes for metagenomic binning, comparative biology and taxonomic classification.</title>
        <authorList>
            <person name="Goeker M."/>
        </authorList>
    </citation>
    <scope>NUCLEOTIDE SEQUENCE [LARGE SCALE GENOMIC DNA]</scope>
    <source>
        <strain evidence="1 2">DSM 10053</strain>
    </source>
</reference>
<dbReference type="RefSeq" id="WP_132302980.1">
    <property type="nucleotide sequence ID" value="NZ_CP170642.1"/>
</dbReference>
<organism evidence="1 2">
    <name type="scientific">Lonepinella koalarum</name>
    <dbReference type="NCBI Taxonomy" id="53417"/>
    <lineage>
        <taxon>Bacteria</taxon>
        <taxon>Pseudomonadati</taxon>
        <taxon>Pseudomonadota</taxon>
        <taxon>Gammaproteobacteria</taxon>
        <taxon>Pasteurellales</taxon>
        <taxon>Pasteurellaceae</taxon>
        <taxon>Lonepinella</taxon>
    </lineage>
</organism>